<evidence type="ECO:0000313" key="3">
    <source>
        <dbReference type="EMBL" id="MCW1926380.1"/>
    </source>
</evidence>
<protein>
    <submittedName>
        <fullName evidence="3">Autotransporter-associated beta strand repeat-containing protein</fullName>
    </submittedName>
</protein>
<dbReference type="RefSeq" id="WP_264490488.1">
    <property type="nucleotide sequence ID" value="NZ_JAPDDT010000025.1"/>
</dbReference>
<gene>
    <name evidence="3" type="ORF">OKA05_27765</name>
</gene>
<keyword evidence="1 2" id="KW-0732">Signal</keyword>
<evidence type="ECO:0000313" key="4">
    <source>
        <dbReference type="Proteomes" id="UP001320876"/>
    </source>
</evidence>
<evidence type="ECO:0000256" key="2">
    <source>
        <dbReference type="SAM" id="SignalP"/>
    </source>
</evidence>
<reference evidence="3 4" key="1">
    <citation type="submission" date="2022-10" db="EMBL/GenBank/DDBJ databases">
        <title>Luteolibacter arcticus strain CCTCC AB 2014275, whole genome shotgun sequencing project.</title>
        <authorList>
            <person name="Zhao G."/>
            <person name="Shen L."/>
        </authorList>
    </citation>
    <scope>NUCLEOTIDE SEQUENCE [LARGE SCALE GENOMIC DNA]</scope>
    <source>
        <strain evidence="3 4">CCTCC AB 2014275</strain>
    </source>
</reference>
<organism evidence="3 4">
    <name type="scientific">Luteolibacter arcticus</name>
    <dbReference type="NCBI Taxonomy" id="1581411"/>
    <lineage>
        <taxon>Bacteria</taxon>
        <taxon>Pseudomonadati</taxon>
        <taxon>Verrucomicrobiota</taxon>
        <taxon>Verrucomicrobiia</taxon>
        <taxon>Verrucomicrobiales</taxon>
        <taxon>Verrucomicrobiaceae</taxon>
        <taxon>Luteolibacter</taxon>
    </lineage>
</organism>
<feature type="signal peptide" evidence="2">
    <location>
        <begin position="1"/>
        <end position="31"/>
    </location>
</feature>
<sequence>MQIPSLPFLASSRTTLLTTSLGMALAGHAAAAPITWSGASGVDTTAWADGTNWAGSVAPADDATTDLAIFALADFTGKQPNSGTRSVTGIQIGTGVATGALTLSGSQLTLGASGIDMKALAGASTISAPVVLGANQTWASASANNLTISGVISGTANLTRSGTGIVRFEGTASNTFTGELNISTLGGTGNIANTTTYFGKTGGALAVPANTVVTFGRGTTGQGNLVMSASDQFGSGVELKYLNANAQWARLDLRGTSQTLAGLSAGAVANTNQSGAIVQNRSVGNGTASSHGPATLTLTGSADYVFYGYARSVDGGTVGTDTLALTKTGSGKQTLVGNQITYTGATTVSGGTLAFAKTSALNTSITNNAVVEINSITGDDWILGASNTLSGAGTWRKTGAGRATFNSATLTTSGKFEIQAGSLRNNSNAGNWSGSTADMDISSGAILDLFADAIHVDELTGDGIVQNGFGNTAPNQSGASAFIEKLVVGVANGSSTFSGVIRNNAAGTAPASGTAGGGVQLEKVGTGSLTLTGTNTYTGLTSVNAGQLILDYGASTDVLAPTTPLRMQGGELVFLNLGSNSPIFPSTTVASGATNEITRGSGYISGVVDLGTLSATGGSVDVSDIAGAPGWIKASGNPSSPALLYGTVTANGGASLVGTDADGFLIQAATTNRSRGGAATGGGVLRLVGTGTGPNTPGAPVTLAAGAGTVTDVEGVLNSYTAATASPDTGIALNIGATKTLRLGAAGFVSSFAGTSLAISNGTLTAGGADNTDGVITVNAVNDISIGSTISNNGSGTVGLTKIGAGTLTLTGTHTYTGTTTLSGGTLDISGASGILPAGAPVHFKGGSLSIGSQSPTLALSVADGISATISGAGVVLQGDADLKIGGSGAGNQALDLSGLSSFTYNAPTRLLQVGPSVAGVTAANKSGTLTLPPSATITTATINVGGEDGNEHSADQAQPNAQLYMGASTILNVDNLRVGQEGGVRSTLAFKSGTANPVLTIRGAAGGSSRANISVGKAHDVYTVPFSTIDLVTGVTGTSTLDAMVNTLDVHFGTTGNNSGSTFLMGAGTLDATTLRLANVYAGTHNNTITGTFTTGGGTVKASSLVFTNDAGGNGQATGVFNLNSGSTLRAASVTPGNGAGKTLNWNDGTIANYDGSTDLTIASGITIALATAGTHAFNIETGRTGSVASVLSNAAAATGTLAKTGAGILTLTGASTYSGTTTVDGGTLRASNATGSATGTGAVSINTTATFGGTGAVSGAVTVNSGGTLAPGTSIESLATGELTLAAGSTFAVEYSSSGAPTTDVANVTGNVTLAGSLSLTDLAAVPIGITLGNKLTIITYSGTLTGTFAGLPEGATVTSGANAFIVRYADGNAVTLESTNAVANPYDSWASSKGLTALNKGSAVDADFDGASNLLEYYLDGNPLTSDSSILPAVTRDATHLILTFKRRDDARADVSAQVVEYGTNLTAWPLSAVLGTAPGTTTDGNGVIVTVAENGSNPDDITVKIPRTPHGAGGKLFARLKVTE</sequence>
<dbReference type="NCBIfam" id="TIGR02601">
    <property type="entry name" value="autotrns_rpt"/>
    <property type="match status" value="4"/>
</dbReference>
<dbReference type="SUPFAM" id="SSF51126">
    <property type="entry name" value="Pectin lyase-like"/>
    <property type="match status" value="2"/>
</dbReference>
<feature type="chain" id="PRO_5047490713" evidence="2">
    <location>
        <begin position="32"/>
        <end position="1528"/>
    </location>
</feature>
<keyword evidence="4" id="KW-1185">Reference proteome</keyword>
<dbReference type="EMBL" id="JAPDDT010000025">
    <property type="protein sequence ID" value="MCW1926380.1"/>
    <property type="molecule type" value="Genomic_DNA"/>
</dbReference>
<dbReference type="InterPro" id="IPR011050">
    <property type="entry name" value="Pectin_lyase_fold/virulence"/>
</dbReference>
<proteinExistence type="predicted"/>
<dbReference type="Proteomes" id="UP001320876">
    <property type="component" value="Unassembled WGS sequence"/>
</dbReference>
<comment type="caution">
    <text evidence="3">The sequence shown here is derived from an EMBL/GenBank/DDBJ whole genome shotgun (WGS) entry which is preliminary data.</text>
</comment>
<accession>A0ABT3GS81</accession>
<evidence type="ECO:0000256" key="1">
    <source>
        <dbReference type="ARBA" id="ARBA00022729"/>
    </source>
</evidence>
<name>A0ABT3GS81_9BACT</name>
<dbReference type="Pfam" id="PF12951">
    <property type="entry name" value="PATR"/>
    <property type="match status" value="5"/>
</dbReference>
<dbReference type="InterPro" id="IPR013425">
    <property type="entry name" value="Autotrns_rpt"/>
</dbReference>